<sequence length="232" mass="23459">MRALLVTVLMLVAPTATADPAPYIVGGGPASQAYSFAASLQNTSGSHLCGAALVRPGWIFTAKHCVAGTGATNLRVRVGSANRASGGTLELVSQIVQHPSSDVALLRLRAPVTHQPIPLASSVPIGSTVRLLGWGRTCATCTDPLPLGLHEVDAPVLPDSRCGTGAAELCIGGNGRGICHGDSGGPAMLKVGTVWHLAGAASRSSSPQCGQGPSIYSDASAHRTWVTSVAGL</sequence>
<dbReference type="Pfam" id="PF00089">
    <property type="entry name" value="Trypsin"/>
    <property type="match status" value="1"/>
</dbReference>
<dbReference type="Gene3D" id="2.40.10.10">
    <property type="entry name" value="Trypsin-like serine proteases"/>
    <property type="match status" value="1"/>
</dbReference>
<accession>A0A841CG53</accession>
<comment type="similarity">
    <text evidence="1">Belongs to the peptidase S1 family.</text>
</comment>
<keyword evidence="3" id="KW-0732">Signal</keyword>
<dbReference type="InterPro" id="IPR001314">
    <property type="entry name" value="Peptidase_S1A"/>
</dbReference>
<dbReference type="SMART" id="SM00020">
    <property type="entry name" value="Tryp_SPc"/>
    <property type="match status" value="1"/>
</dbReference>
<dbReference type="Proteomes" id="UP000547510">
    <property type="component" value="Unassembled WGS sequence"/>
</dbReference>
<evidence type="ECO:0000256" key="3">
    <source>
        <dbReference type="SAM" id="SignalP"/>
    </source>
</evidence>
<feature type="domain" description="Peptidase S1" evidence="4">
    <location>
        <begin position="24"/>
        <end position="231"/>
    </location>
</feature>
<dbReference type="InterPro" id="IPR043504">
    <property type="entry name" value="Peptidase_S1_PA_chymotrypsin"/>
</dbReference>
<dbReference type="InterPro" id="IPR001254">
    <property type="entry name" value="Trypsin_dom"/>
</dbReference>
<reference evidence="5 6" key="1">
    <citation type="submission" date="2020-08" db="EMBL/GenBank/DDBJ databases">
        <title>Genomic Encyclopedia of Type Strains, Phase III (KMG-III): the genomes of soil and plant-associated and newly described type strains.</title>
        <authorList>
            <person name="Whitman W."/>
        </authorList>
    </citation>
    <scope>NUCLEOTIDE SEQUENCE [LARGE SCALE GENOMIC DNA]</scope>
    <source>
        <strain evidence="5 6">CECT 8640</strain>
    </source>
</reference>
<dbReference type="SUPFAM" id="SSF50494">
    <property type="entry name" value="Trypsin-like serine proteases"/>
    <property type="match status" value="1"/>
</dbReference>
<dbReference type="GO" id="GO:0006508">
    <property type="term" value="P:proteolysis"/>
    <property type="evidence" value="ECO:0007669"/>
    <property type="project" value="UniProtKB-KW"/>
</dbReference>
<evidence type="ECO:0000256" key="2">
    <source>
        <dbReference type="ARBA" id="ARBA00023157"/>
    </source>
</evidence>
<keyword evidence="5" id="KW-0378">Hydrolase</keyword>
<keyword evidence="6" id="KW-1185">Reference proteome</keyword>
<keyword evidence="2" id="KW-1015">Disulfide bond</keyword>
<organism evidence="5 6">
    <name type="scientific">Saccharothrix tamanrassetensis</name>
    <dbReference type="NCBI Taxonomy" id="1051531"/>
    <lineage>
        <taxon>Bacteria</taxon>
        <taxon>Bacillati</taxon>
        <taxon>Actinomycetota</taxon>
        <taxon>Actinomycetes</taxon>
        <taxon>Pseudonocardiales</taxon>
        <taxon>Pseudonocardiaceae</taxon>
        <taxon>Saccharothrix</taxon>
    </lineage>
</organism>
<dbReference type="AlphaFoldDB" id="A0A841CG53"/>
<dbReference type="EMBL" id="JACHJN010000006">
    <property type="protein sequence ID" value="MBB5957502.1"/>
    <property type="molecule type" value="Genomic_DNA"/>
</dbReference>
<feature type="chain" id="PRO_5032397399" evidence="3">
    <location>
        <begin position="19"/>
        <end position="232"/>
    </location>
</feature>
<protein>
    <submittedName>
        <fullName evidence="5">Secreted trypsin-like serine protease</fullName>
    </submittedName>
</protein>
<dbReference type="GO" id="GO:0004252">
    <property type="term" value="F:serine-type endopeptidase activity"/>
    <property type="evidence" value="ECO:0007669"/>
    <property type="project" value="InterPro"/>
</dbReference>
<dbReference type="RefSeq" id="WP_184692653.1">
    <property type="nucleotide sequence ID" value="NZ_JACHJN010000006.1"/>
</dbReference>
<proteinExistence type="inferred from homology"/>
<feature type="signal peptide" evidence="3">
    <location>
        <begin position="1"/>
        <end position="18"/>
    </location>
</feature>
<dbReference type="PRINTS" id="PR00722">
    <property type="entry name" value="CHYMOTRYPSIN"/>
</dbReference>
<keyword evidence="5" id="KW-0645">Protease</keyword>
<dbReference type="InterPro" id="IPR009003">
    <property type="entry name" value="Peptidase_S1_PA"/>
</dbReference>
<evidence type="ECO:0000259" key="4">
    <source>
        <dbReference type="PROSITE" id="PS50240"/>
    </source>
</evidence>
<comment type="caution">
    <text evidence="5">The sequence shown here is derived from an EMBL/GenBank/DDBJ whole genome shotgun (WGS) entry which is preliminary data.</text>
</comment>
<evidence type="ECO:0000313" key="5">
    <source>
        <dbReference type="EMBL" id="MBB5957502.1"/>
    </source>
</evidence>
<gene>
    <name evidence="5" type="ORF">FHS29_004097</name>
</gene>
<dbReference type="InterPro" id="IPR050430">
    <property type="entry name" value="Peptidase_S1"/>
</dbReference>
<dbReference type="PROSITE" id="PS50240">
    <property type="entry name" value="TRYPSIN_DOM"/>
    <property type="match status" value="1"/>
</dbReference>
<evidence type="ECO:0000256" key="1">
    <source>
        <dbReference type="ARBA" id="ARBA00007664"/>
    </source>
</evidence>
<name>A0A841CG53_9PSEU</name>
<dbReference type="CDD" id="cd00190">
    <property type="entry name" value="Tryp_SPc"/>
    <property type="match status" value="1"/>
</dbReference>
<dbReference type="PANTHER" id="PTHR24276:SF91">
    <property type="entry name" value="AT26814P-RELATED"/>
    <property type="match status" value="1"/>
</dbReference>
<dbReference type="PANTHER" id="PTHR24276">
    <property type="entry name" value="POLYSERASE-RELATED"/>
    <property type="match status" value="1"/>
</dbReference>
<evidence type="ECO:0000313" key="6">
    <source>
        <dbReference type="Proteomes" id="UP000547510"/>
    </source>
</evidence>